<dbReference type="AlphaFoldDB" id="A0ABC8T1A5"/>
<sequence length="129" mass="14663">MIVTDSYLEGLSSDYEYFYDSEYDIIDDQLYEPFVDKDVEFVGVNKGKRVDKGKGVDSERGTTKDVDNDFYAEDYESEELLSLGGSSSDDEEGGHCGSYGKCITKWFKVKPQCYSIQIYRGQTKVTCKT</sequence>
<reference evidence="1 2" key="1">
    <citation type="submission" date="2024-02" db="EMBL/GenBank/DDBJ databases">
        <authorList>
            <person name="Vignale AGUSTIN F."/>
            <person name="Sosa J E."/>
            <person name="Modenutti C."/>
        </authorList>
    </citation>
    <scope>NUCLEOTIDE SEQUENCE [LARGE SCALE GENOMIC DNA]</scope>
</reference>
<dbReference type="EMBL" id="CAUOFW020003970">
    <property type="protein sequence ID" value="CAK9163218.1"/>
    <property type="molecule type" value="Genomic_DNA"/>
</dbReference>
<accession>A0ABC8T1A5</accession>
<organism evidence="1 2">
    <name type="scientific">Ilex paraguariensis</name>
    <name type="common">yerba mate</name>
    <dbReference type="NCBI Taxonomy" id="185542"/>
    <lineage>
        <taxon>Eukaryota</taxon>
        <taxon>Viridiplantae</taxon>
        <taxon>Streptophyta</taxon>
        <taxon>Embryophyta</taxon>
        <taxon>Tracheophyta</taxon>
        <taxon>Spermatophyta</taxon>
        <taxon>Magnoliopsida</taxon>
        <taxon>eudicotyledons</taxon>
        <taxon>Gunneridae</taxon>
        <taxon>Pentapetalae</taxon>
        <taxon>asterids</taxon>
        <taxon>campanulids</taxon>
        <taxon>Aquifoliales</taxon>
        <taxon>Aquifoliaceae</taxon>
        <taxon>Ilex</taxon>
    </lineage>
</organism>
<gene>
    <name evidence="1" type="ORF">ILEXP_LOCUS32254</name>
</gene>
<comment type="caution">
    <text evidence="1">The sequence shown here is derived from an EMBL/GenBank/DDBJ whole genome shotgun (WGS) entry which is preliminary data.</text>
</comment>
<evidence type="ECO:0000313" key="2">
    <source>
        <dbReference type="Proteomes" id="UP001642360"/>
    </source>
</evidence>
<name>A0ABC8T1A5_9AQUA</name>
<protein>
    <submittedName>
        <fullName evidence="1">Uncharacterized protein</fullName>
    </submittedName>
</protein>
<evidence type="ECO:0000313" key="1">
    <source>
        <dbReference type="EMBL" id="CAK9163218.1"/>
    </source>
</evidence>
<proteinExistence type="predicted"/>
<dbReference type="Proteomes" id="UP001642360">
    <property type="component" value="Unassembled WGS sequence"/>
</dbReference>
<keyword evidence="2" id="KW-1185">Reference proteome</keyword>